<comment type="caution">
    <text evidence="2">The sequence shown here is derived from an EMBL/GenBank/DDBJ whole genome shotgun (WGS) entry which is preliminary data.</text>
</comment>
<evidence type="ECO:0000313" key="3">
    <source>
        <dbReference type="Proteomes" id="UP000578531"/>
    </source>
</evidence>
<keyword evidence="3" id="KW-1185">Reference proteome</keyword>
<feature type="compositionally biased region" description="Acidic residues" evidence="1">
    <location>
        <begin position="121"/>
        <end position="130"/>
    </location>
</feature>
<organism evidence="2 3">
    <name type="scientific">Letharia columbiana</name>
    <dbReference type="NCBI Taxonomy" id="112416"/>
    <lineage>
        <taxon>Eukaryota</taxon>
        <taxon>Fungi</taxon>
        <taxon>Dikarya</taxon>
        <taxon>Ascomycota</taxon>
        <taxon>Pezizomycotina</taxon>
        <taxon>Lecanoromycetes</taxon>
        <taxon>OSLEUM clade</taxon>
        <taxon>Lecanoromycetidae</taxon>
        <taxon>Lecanorales</taxon>
        <taxon>Lecanorineae</taxon>
        <taxon>Parmeliaceae</taxon>
        <taxon>Letharia</taxon>
    </lineage>
</organism>
<name>A0A8H6FNF1_9LECA</name>
<dbReference type="GeneID" id="59291693"/>
<evidence type="ECO:0000313" key="2">
    <source>
        <dbReference type="EMBL" id="KAF6231744.1"/>
    </source>
</evidence>
<accession>A0A8H6FNF1</accession>
<sequence length="130" mass="14481">MDRHSKQRPLNYLRAPQSFQRPSDAANEPTTPIAQDLSRQSTIHISPDTGPLHHRPPSTVPPHLHLPELQIPTQARKRVLATLPTLVSAIVQRRRRRVVPGVEPSEDLNCAGFANSPDPEPPVDEDDAFD</sequence>
<dbReference type="EMBL" id="JACCJC010000054">
    <property type="protein sequence ID" value="KAF6231744.1"/>
    <property type="molecule type" value="Genomic_DNA"/>
</dbReference>
<feature type="region of interest" description="Disordered" evidence="1">
    <location>
        <begin position="101"/>
        <end position="130"/>
    </location>
</feature>
<proteinExistence type="predicted"/>
<reference evidence="2 3" key="1">
    <citation type="journal article" date="2020" name="Genomics">
        <title>Complete, high-quality genomes from long-read metagenomic sequencing of two wolf lichen thalli reveals enigmatic genome architecture.</title>
        <authorList>
            <person name="McKenzie S.K."/>
            <person name="Walston R.F."/>
            <person name="Allen J.L."/>
        </authorList>
    </citation>
    <scope>NUCLEOTIDE SEQUENCE [LARGE SCALE GENOMIC DNA]</scope>
    <source>
        <strain evidence="2">WasteWater2</strain>
    </source>
</reference>
<dbReference type="RefSeq" id="XP_037161176.1">
    <property type="nucleotide sequence ID" value="XM_037311932.1"/>
</dbReference>
<feature type="region of interest" description="Disordered" evidence="1">
    <location>
        <begin position="1"/>
        <end position="65"/>
    </location>
</feature>
<evidence type="ECO:0000256" key="1">
    <source>
        <dbReference type="SAM" id="MobiDB-lite"/>
    </source>
</evidence>
<feature type="compositionally biased region" description="Polar residues" evidence="1">
    <location>
        <begin position="28"/>
        <end position="44"/>
    </location>
</feature>
<dbReference type="AlphaFoldDB" id="A0A8H6FNF1"/>
<dbReference type="Proteomes" id="UP000578531">
    <property type="component" value="Unassembled WGS sequence"/>
</dbReference>
<gene>
    <name evidence="2" type="ORF">HO173_010046</name>
</gene>
<protein>
    <submittedName>
        <fullName evidence="2">Uncharacterized protein</fullName>
    </submittedName>
</protein>